<dbReference type="OrthoDB" id="9796058at2"/>
<dbReference type="SUPFAM" id="SSF69047">
    <property type="entry name" value="Hypothetical protein YjbJ"/>
    <property type="match status" value="1"/>
</dbReference>
<dbReference type="EMBL" id="PGGM01000003">
    <property type="protein sequence ID" value="PSH64954.1"/>
    <property type="molecule type" value="Genomic_DNA"/>
</dbReference>
<dbReference type="InterPro" id="IPR036629">
    <property type="entry name" value="YjbJ_sf"/>
</dbReference>
<dbReference type="InterPro" id="IPR026042">
    <property type="entry name" value="YjbJ"/>
</dbReference>
<dbReference type="AlphaFoldDB" id="A0A2P7BEN9"/>
<comment type="similarity">
    <text evidence="1">Belongs to the UPF0337 (CsbD) family.</text>
</comment>
<protein>
    <submittedName>
        <fullName evidence="3">CsbD family protein</fullName>
    </submittedName>
</protein>
<gene>
    <name evidence="3" type="ORF">CU103_07815</name>
</gene>
<keyword evidence="4" id="KW-1185">Reference proteome</keyword>
<feature type="domain" description="CsbD-like" evidence="2">
    <location>
        <begin position="4"/>
        <end position="56"/>
    </location>
</feature>
<dbReference type="Gene3D" id="1.10.1470.10">
    <property type="entry name" value="YjbJ"/>
    <property type="match status" value="1"/>
</dbReference>
<evidence type="ECO:0000256" key="1">
    <source>
        <dbReference type="ARBA" id="ARBA00009129"/>
    </source>
</evidence>
<dbReference type="Pfam" id="PF05532">
    <property type="entry name" value="CsbD"/>
    <property type="match status" value="1"/>
</dbReference>
<evidence type="ECO:0000313" key="4">
    <source>
        <dbReference type="Proteomes" id="UP000241764"/>
    </source>
</evidence>
<evidence type="ECO:0000259" key="2">
    <source>
        <dbReference type="Pfam" id="PF05532"/>
    </source>
</evidence>
<dbReference type="PANTHER" id="PTHR34977">
    <property type="entry name" value="UPF0337 PROTEIN YJBJ"/>
    <property type="match status" value="1"/>
</dbReference>
<accession>A0A2P7BEN9</accession>
<proteinExistence type="inferred from homology"/>
<dbReference type="InterPro" id="IPR050423">
    <property type="entry name" value="UPF0337_stress_rsp"/>
</dbReference>
<comment type="caution">
    <text evidence="3">The sequence shown here is derived from an EMBL/GenBank/DDBJ whole genome shotgun (WGS) entry which is preliminary data.</text>
</comment>
<dbReference type="Proteomes" id="UP000241764">
    <property type="component" value="Unassembled WGS sequence"/>
</dbReference>
<dbReference type="RefSeq" id="WP_106663890.1">
    <property type="nucleotide sequence ID" value="NZ_PGGM01000003.1"/>
</dbReference>
<sequence length="67" mass="8001">MDWDRVEGNWMQLKGKIKEQWGKLTDDDLDVIAGKREQLEGKIQERYGKAKDAAKREVDDWYNSQTW</sequence>
<evidence type="ECO:0000313" key="3">
    <source>
        <dbReference type="EMBL" id="PSH64954.1"/>
    </source>
</evidence>
<dbReference type="PIRSF" id="PIRSF039008">
    <property type="entry name" value="YjbJ"/>
    <property type="match status" value="1"/>
</dbReference>
<dbReference type="InterPro" id="IPR008462">
    <property type="entry name" value="CsbD"/>
</dbReference>
<reference evidence="4" key="1">
    <citation type="submission" date="2017-11" db="EMBL/GenBank/DDBJ databases">
        <authorList>
            <person name="Kuznetsova I."/>
            <person name="Sazanova A."/>
            <person name="Chirak E."/>
            <person name="Safronova V."/>
            <person name="Willems A."/>
        </authorList>
    </citation>
    <scope>NUCLEOTIDE SEQUENCE [LARGE SCALE GENOMIC DNA]</scope>
    <source>
        <strain evidence="4">CCBAU 03422</strain>
    </source>
</reference>
<dbReference type="PANTHER" id="PTHR34977:SF1">
    <property type="entry name" value="UPF0337 PROTEIN YJBJ"/>
    <property type="match status" value="1"/>
</dbReference>
<name>A0A2P7BEN9_9HYPH</name>
<organism evidence="3 4">
    <name type="scientific">Phyllobacterium sophorae</name>
    <dbReference type="NCBI Taxonomy" id="1520277"/>
    <lineage>
        <taxon>Bacteria</taxon>
        <taxon>Pseudomonadati</taxon>
        <taxon>Pseudomonadota</taxon>
        <taxon>Alphaproteobacteria</taxon>
        <taxon>Hyphomicrobiales</taxon>
        <taxon>Phyllobacteriaceae</taxon>
        <taxon>Phyllobacterium</taxon>
    </lineage>
</organism>